<keyword evidence="2" id="KW-0808">Transferase</keyword>
<dbReference type="InterPro" id="IPR003837">
    <property type="entry name" value="GatC"/>
</dbReference>
<dbReference type="GO" id="GO:0070681">
    <property type="term" value="P:glutaminyl-tRNAGln biosynthesis via transamidation"/>
    <property type="evidence" value="ECO:0007669"/>
    <property type="project" value="TreeGrafter"/>
</dbReference>
<proteinExistence type="inferred from homology"/>
<keyword evidence="1 2" id="KW-0436">Ligase</keyword>
<dbReference type="Proteomes" id="UP000236173">
    <property type="component" value="Unassembled WGS sequence"/>
</dbReference>
<dbReference type="NCBIfam" id="TIGR00135">
    <property type="entry name" value="gatC"/>
    <property type="match status" value="1"/>
</dbReference>
<accession>A0A2H5XAP5</accession>
<dbReference type="GO" id="GO:0006412">
    <property type="term" value="P:translation"/>
    <property type="evidence" value="ECO:0007669"/>
    <property type="project" value="UniProtKB-UniRule"/>
</dbReference>
<dbReference type="GO" id="GO:0050567">
    <property type="term" value="F:glutaminyl-tRNA synthase (glutamine-hydrolyzing) activity"/>
    <property type="evidence" value="ECO:0007669"/>
    <property type="project" value="UniProtKB-UniRule"/>
</dbReference>
<keyword evidence="1" id="KW-0067">ATP-binding</keyword>
<evidence type="ECO:0000313" key="3">
    <source>
        <dbReference type="Proteomes" id="UP000236173"/>
    </source>
</evidence>
<dbReference type="GO" id="GO:0005524">
    <property type="term" value="F:ATP binding"/>
    <property type="evidence" value="ECO:0007669"/>
    <property type="project" value="UniProtKB-KW"/>
</dbReference>
<comment type="subunit">
    <text evidence="1">Heterotrimer of A, B and C subunits.</text>
</comment>
<dbReference type="PANTHER" id="PTHR15004">
    <property type="entry name" value="GLUTAMYL-TRNA(GLN) AMIDOTRANSFERASE SUBUNIT C, MITOCHONDRIAL"/>
    <property type="match status" value="1"/>
</dbReference>
<dbReference type="GO" id="GO:0016740">
    <property type="term" value="F:transferase activity"/>
    <property type="evidence" value="ECO:0007669"/>
    <property type="project" value="UniProtKB-KW"/>
</dbReference>
<dbReference type="EC" id="6.3.5.-" evidence="1"/>
<dbReference type="PANTHER" id="PTHR15004:SF0">
    <property type="entry name" value="GLUTAMYL-TRNA(GLN) AMIDOTRANSFERASE SUBUNIT C, MITOCHONDRIAL"/>
    <property type="match status" value="1"/>
</dbReference>
<comment type="similarity">
    <text evidence="1">Belongs to the GatC family.</text>
</comment>
<dbReference type="Gene3D" id="1.10.20.60">
    <property type="entry name" value="Glu-tRNAGln amidotransferase C subunit, N-terminal domain"/>
    <property type="match status" value="1"/>
</dbReference>
<comment type="function">
    <text evidence="1">Allows the formation of correctly charged Asn-tRNA(Asn) or Gln-tRNA(Gln) through the transamidation of misacylated Asp-tRNA(Asn) or Glu-tRNA(Gln) in organisms which lack either or both of asparaginyl-tRNA or glutaminyl-tRNA synthetases. The reaction takes place in the presence of glutamine and ATP through an activated phospho-Asp-tRNA(Asn) or phospho-Glu-tRNA(Gln).</text>
</comment>
<dbReference type="SUPFAM" id="SSF141000">
    <property type="entry name" value="Glu-tRNAGln amidotransferase C subunit"/>
    <property type="match status" value="1"/>
</dbReference>
<dbReference type="AlphaFoldDB" id="A0A2H5XAP5"/>
<comment type="catalytic activity">
    <reaction evidence="1">
        <text>L-aspartyl-tRNA(Asn) + L-glutamine + ATP + H2O = L-asparaginyl-tRNA(Asn) + L-glutamate + ADP + phosphate + 2 H(+)</text>
        <dbReference type="Rhea" id="RHEA:14513"/>
        <dbReference type="Rhea" id="RHEA-COMP:9674"/>
        <dbReference type="Rhea" id="RHEA-COMP:9677"/>
        <dbReference type="ChEBI" id="CHEBI:15377"/>
        <dbReference type="ChEBI" id="CHEBI:15378"/>
        <dbReference type="ChEBI" id="CHEBI:29985"/>
        <dbReference type="ChEBI" id="CHEBI:30616"/>
        <dbReference type="ChEBI" id="CHEBI:43474"/>
        <dbReference type="ChEBI" id="CHEBI:58359"/>
        <dbReference type="ChEBI" id="CHEBI:78515"/>
        <dbReference type="ChEBI" id="CHEBI:78516"/>
        <dbReference type="ChEBI" id="CHEBI:456216"/>
    </reaction>
</comment>
<sequence length="97" mass="11072">MPLSRDEVLHVALLARLELDAEEIERYTWELNRILEHIEKLSELDTEGVEPTSHAVPLANVFRPDEPGTPLPREEVLMNAPDAVDGYFRVPRVVEES</sequence>
<evidence type="ECO:0000313" key="2">
    <source>
        <dbReference type="EMBL" id="GBC98177.1"/>
    </source>
</evidence>
<dbReference type="Pfam" id="PF02686">
    <property type="entry name" value="GatC"/>
    <property type="match status" value="1"/>
</dbReference>
<protein>
    <recommendedName>
        <fullName evidence="1">Aspartyl/glutamyl-tRNA(Asn/Gln) amidotransferase subunit C</fullName>
        <shortName evidence="1">Asp/Glu-ADT subunit C</shortName>
        <ecNumber evidence="1">6.3.5.-</ecNumber>
    </recommendedName>
</protein>
<comment type="catalytic activity">
    <reaction evidence="1">
        <text>L-glutamyl-tRNA(Gln) + L-glutamine + ATP + H2O = L-glutaminyl-tRNA(Gln) + L-glutamate + ADP + phosphate + H(+)</text>
        <dbReference type="Rhea" id="RHEA:17521"/>
        <dbReference type="Rhea" id="RHEA-COMP:9681"/>
        <dbReference type="Rhea" id="RHEA-COMP:9684"/>
        <dbReference type="ChEBI" id="CHEBI:15377"/>
        <dbReference type="ChEBI" id="CHEBI:15378"/>
        <dbReference type="ChEBI" id="CHEBI:29985"/>
        <dbReference type="ChEBI" id="CHEBI:30616"/>
        <dbReference type="ChEBI" id="CHEBI:43474"/>
        <dbReference type="ChEBI" id="CHEBI:58359"/>
        <dbReference type="ChEBI" id="CHEBI:78520"/>
        <dbReference type="ChEBI" id="CHEBI:78521"/>
        <dbReference type="ChEBI" id="CHEBI:456216"/>
    </reaction>
</comment>
<dbReference type="GO" id="GO:0006450">
    <property type="term" value="P:regulation of translational fidelity"/>
    <property type="evidence" value="ECO:0007669"/>
    <property type="project" value="InterPro"/>
</dbReference>
<name>A0A2H5XAP5_9BACT</name>
<evidence type="ECO:0000256" key="1">
    <source>
        <dbReference type="HAMAP-Rule" id="MF_00122"/>
    </source>
</evidence>
<organism evidence="2 3">
    <name type="scientific">Candidatus Fervidibacter japonicus</name>
    <dbReference type="NCBI Taxonomy" id="2035412"/>
    <lineage>
        <taxon>Bacteria</taxon>
        <taxon>Candidatus Fervidibacterota</taxon>
        <taxon>Candidatus Fervidibacter</taxon>
    </lineage>
</organism>
<dbReference type="InterPro" id="IPR036113">
    <property type="entry name" value="Asp/Glu-ADT_sf_sub_c"/>
</dbReference>
<dbReference type="EMBL" id="BEHT01000007">
    <property type="protein sequence ID" value="GBC98177.1"/>
    <property type="molecule type" value="Genomic_DNA"/>
</dbReference>
<dbReference type="HAMAP" id="MF_00122">
    <property type="entry name" value="GatC"/>
    <property type="match status" value="1"/>
</dbReference>
<gene>
    <name evidence="1 2" type="primary">gatC</name>
    <name evidence="2" type="ORF">HRbin17_00674</name>
</gene>
<reference evidence="3" key="1">
    <citation type="submission" date="2017-09" db="EMBL/GenBank/DDBJ databases">
        <title>Metaegenomics of thermophilic ammonia-oxidizing enrichment culture.</title>
        <authorList>
            <person name="Kato S."/>
            <person name="Suzuki K."/>
        </authorList>
    </citation>
    <scope>NUCLEOTIDE SEQUENCE [LARGE SCALE GENOMIC DNA]</scope>
</reference>
<keyword evidence="1" id="KW-0648">Protein biosynthesis</keyword>
<keyword evidence="1" id="KW-0547">Nucleotide-binding</keyword>
<dbReference type="GO" id="GO:0050566">
    <property type="term" value="F:asparaginyl-tRNA synthase (glutamine-hydrolyzing) activity"/>
    <property type="evidence" value="ECO:0007669"/>
    <property type="project" value="RHEA"/>
</dbReference>
<comment type="caution">
    <text evidence="2">The sequence shown here is derived from an EMBL/GenBank/DDBJ whole genome shotgun (WGS) entry which is preliminary data.</text>
</comment>